<dbReference type="EMBL" id="LSRX01000208">
    <property type="protein sequence ID" value="OLQ04550.1"/>
    <property type="molecule type" value="Genomic_DNA"/>
</dbReference>
<dbReference type="Proteomes" id="UP000186817">
    <property type="component" value="Unassembled WGS sequence"/>
</dbReference>
<sequence>MGLITNAISTRAQDTQLTITGGSSGTVVNGDLDIRGTMTATSVELNTELRAPTVRARPSDTFLTIRGGTTGMYLDGAVFTASTIQADPGLVSSPAWLTFVGGTTGVEQVCTLAQVRRNAVGDVEFKVLNEDATTGEAVLRVQNGSGSNGGLRALESGTEVQLQATGQTISLQNQIGAFQAPVVVQTNGLLVANYGYGLQNNSDSSIKANQQPTPLADLKTVFDAVEVKSYTRTDTPQPEDRIGFIAQEILASGTLGRSSPACKKTGVTAEWSTAGPLTDWRSPSSSLRGLLVRALEYSVHTGEMVGRALGSTSRDVTSHPSSSKALPTEPVPENNSNRRRLMFVVYFHDRFEGQPQQSIKTGAQTGARAITGIATMTLRLGSVQTSLKGGKYLPAEPSVCWNTTQWAEILYEPSAFSKGEPNERVSLCLELTDEMRTAVEGLEKQVSDKKLEGKTMQSCIKQTRSKTHCLKLKVNLSRARFWDADGNRLQESPAELRGRKALVAVEVRQLWIMGQQCGLLMEAKDLKLQVADSLYGNLSIFKSWLSSTSQVNFPLDWRESSSEIFIRDVANLLQQRQPATSLGHPIHRLLKLRKQIQDERQMWTCLTTTCKSNCNMLRIGHFSVLIWEQNFRRWLQSVDVTWNILNDNVFHKLVEEVETISPRRILGELRHLRGLERSLRQMTPIMIETDAESSDEMGSESSDETMSDEQSSDEMTL</sequence>
<evidence type="ECO:0000256" key="1">
    <source>
        <dbReference type="SAM" id="MobiDB-lite"/>
    </source>
</evidence>
<feature type="compositionally biased region" description="Acidic residues" evidence="1">
    <location>
        <begin position="689"/>
        <end position="717"/>
    </location>
</feature>
<name>A0A1Q9EAU5_SYMMI</name>
<dbReference type="AlphaFoldDB" id="A0A1Q9EAU5"/>
<evidence type="ECO:0000313" key="3">
    <source>
        <dbReference type="Proteomes" id="UP000186817"/>
    </source>
</evidence>
<proteinExistence type="predicted"/>
<keyword evidence="3" id="KW-1185">Reference proteome</keyword>
<feature type="region of interest" description="Disordered" evidence="1">
    <location>
        <begin position="308"/>
        <end position="334"/>
    </location>
</feature>
<evidence type="ECO:0008006" key="4">
    <source>
        <dbReference type="Google" id="ProtNLM"/>
    </source>
</evidence>
<reference evidence="2 3" key="1">
    <citation type="submission" date="2016-02" db="EMBL/GenBank/DDBJ databases">
        <title>Genome analysis of coral dinoflagellate symbionts highlights evolutionary adaptations to a symbiotic lifestyle.</title>
        <authorList>
            <person name="Aranda M."/>
            <person name="Li Y."/>
            <person name="Liew Y.J."/>
            <person name="Baumgarten S."/>
            <person name="Simakov O."/>
            <person name="Wilson M."/>
            <person name="Piel J."/>
            <person name="Ashoor H."/>
            <person name="Bougouffa S."/>
            <person name="Bajic V.B."/>
            <person name="Ryu T."/>
            <person name="Ravasi T."/>
            <person name="Bayer T."/>
            <person name="Micklem G."/>
            <person name="Kim H."/>
            <person name="Bhak J."/>
            <person name="Lajeunesse T.C."/>
            <person name="Voolstra C.R."/>
        </authorList>
    </citation>
    <scope>NUCLEOTIDE SEQUENCE [LARGE SCALE GENOMIC DNA]</scope>
    <source>
        <strain evidence="2 3">CCMP2467</strain>
    </source>
</reference>
<comment type="caution">
    <text evidence="2">The sequence shown here is derived from an EMBL/GenBank/DDBJ whole genome shotgun (WGS) entry which is preliminary data.</text>
</comment>
<organism evidence="2 3">
    <name type="scientific">Symbiodinium microadriaticum</name>
    <name type="common">Dinoflagellate</name>
    <name type="synonym">Zooxanthella microadriatica</name>
    <dbReference type="NCBI Taxonomy" id="2951"/>
    <lineage>
        <taxon>Eukaryota</taxon>
        <taxon>Sar</taxon>
        <taxon>Alveolata</taxon>
        <taxon>Dinophyceae</taxon>
        <taxon>Suessiales</taxon>
        <taxon>Symbiodiniaceae</taxon>
        <taxon>Symbiodinium</taxon>
    </lineage>
</organism>
<gene>
    <name evidence="2" type="ORF">AK812_SmicGene12399</name>
</gene>
<protein>
    <recommendedName>
        <fullName evidence="4">Peptidase S74 domain-containing protein</fullName>
    </recommendedName>
</protein>
<evidence type="ECO:0000313" key="2">
    <source>
        <dbReference type="EMBL" id="OLQ04550.1"/>
    </source>
</evidence>
<accession>A0A1Q9EAU5</accession>
<dbReference type="OrthoDB" id="441488at2759"/>
<feature type="compositionally biased region" description="Polar residues" evidence="1">
    <location>
        <begin position="310"/>
        <end position="325"/>
    </location>
</feature>
<feature type="region of interest" description="Disordered" evidence="1">
    <location>
        <begin position="687"/>
        <end position="717"/>
    </location>
</feature>